<organism evidence="4 5">
    <name type="scientific">Drosophila busckii</name>
    <name type="common">Fruit fly</name>
    <dbReference type="NCBI Taxonomy" id="30019"/>
    <lineage>
        <taxon>Eukaryota</taxon>
        <taxon>Metazoa</taxon>
        <taxon>Ecdysozoa</taxon>
        <taxon>Arthropoda</taxon>
        <taxon>Hexapoda</taxon>
        <taxon>Insecta</taxon>
        <taxon>Pterygota</taxon>
        <taxon>Neoptera</taxon>
        <taxon>Endopterygota</taxon>
        <taxon>Diptera</taxon>
        <taxon>Brachycera</taxon>
        <taxon>Muscomorpha</taxon>
        <taxon>Ephydroidea</taxon>
        <taxon>Drosophilidae</taxon>
        <taxon>Drosophila</taxon>
    </lineage>
</organism>
<keyword evidence="2" id="KW-0964">Secreted</keyword>
<feature type="non-terminal residue" evidence="4">
    <location>
        <position position="127"/>
    </location>
</feature>
<evidence type="ECO:0000313" key="4">
    <source>
        <dbReference type="EMBL" id="ALC49875.1"/>
    </source>
</evidence>
<evidence type="ECO:0000256" key="1">
    <source>
        <dbReference type="ARBA" id="ARBA00004613"/>
    </source>
</evidence>
<evidence type="ECO:0000259" key="3">
    <source>
        <dbReference type="SMART" id="SM00198"/>
    </source>
</evidence>
<dbReference type="Pfam" id="PF00188">
    <property type="entry name" value="CAP"/>
    <property type="match status" value="1"/>
</dbReference>
<gene>
    <name evidence="4" type="ORF">Dbus_chrXg1731</name>
</gene>
<keyword evidence="5" id="KW-1185">Reference proteome</keyword>
<dbReference type="Proteomes" id="UP000494163">
    <property type="component" value="Chromosome X"/>
</dbReference>
<dbReference type="AlphaFoldDB" id="A0A0M4FAN6"/>
<evidence type="ECO:0000313" key="5">
    <source>
        <dbReference type="Proteomes" id="UP000494163"/>
    </source>
</evidence>
<dbReference type="InterPro" id="IPR035940">
    <property type="entry name" value="CAP_sf"/>
</dbReference>
<proteinExistence type="predicted"/>
<evidence type="ECO:0000256" key="2">
    <source>
        <dbReference type="ARBA" id="ARBA00022525"/>
    </source>
</evidence>
<reference evidence="4 5" key="1">
    <citation type="submission" date="2015-08" db="EMBL/GenBank/DDBJ databases">
        <title>Ancestral chromatin configuration constrains chromatin evolution on differentiating sex chromosomes in Drosophila.</title>
        <authorList>
            <person name="Zhou Q."/>
            <person name="Bachtrog D."/>
        </authorList>
    </citation>
    <scope>NUCLEOTIDE SEQUENCE [LARGE SCALE GENOMIC DNA]</scope>
    <source>
        <tissue evidence="4">Whole larvae</tissue>
    </source>
</reference>
<protein>
    <submittedName>
        <fullName evidence="4">CG8483</fullName>
    </submittedName>
</protein>
<dbReference type="STRING" id="30019.A0A0M4FAN6"/>
<dbReference type="InterPro" id="IPR014044">
    <property type="entry name" value="CAP_dom"/>
</dbReference>
<dbReference type="Gene3D" id="3.40.33.10">
    <property type="entry name" value="CAP"/>
    <property type="match status" value="1"/>
</dbReference>
<accession>A0A0M4FAN6</accession>
<dbReference type="OMA" id="RNSNYPN"/>
<comment type="subcellular location">
    <subcellularLocation>
        <location evidence="1">Secreted</location>
    </subcellularLocation>
</comment>
<sequence>QFASGCSGEHVSLDASQRALILRLHNEQRNLIAGGGLSGFPSARQMATMSWDDTLAQLARYNVLQCRLAHDQCRNTNTYRYSGQNLSVLYTRSGSIADFLRDRIPAWFNEYRDATSGDVENYQPRSG</sequence>
<dbReference type="SMART" id="SM00198">
    <property type="entry name" value="SCP"/>
    <property type="match status" value="1"/>
</dbReference>
<dbReference type="EMBL" id="CP012528">
    <property type="protein sequence ID" value="ALC49875.1"/>
    <property type="molecule type" value="Genomic_DNA"/>
</dbReference>
<dbReference type="OrthoDB" id="414826at2759"/>
<feature type="non-terminal residue" evidence="4">
    <location>
        <position position="1"/>
    </location>
</feature>
<dbReference type="SUPFAM" id="SSF55797">
    <property type="entry name" value="PR-1-like"/>
    <property type="match status" value="1"/>
</dbReference>
<name>A0A0M4FAN6_DROBS</name>
<dbReference type="CDD" id="cd05380">
    <property type="entry name" value="CAP_euk"/>
    <property type="match status" value="1"/>
</dbReference>
<feature type="domain" description="SCP" evidence="3">
    <location>
        <begin position="16"/>
        <end position="127"/>
    </location>
</feature>
<dbReference type="GO" id="GO:0005576">
    <property type="term" value="C:extracellular region"/>
    <property type="evidence" value="ECO:0007669"/>
    <property type="project" value="UniProtKB-SubCell"/>
</dbReference>